<feature type="domain" description="N-acetyltransferase" evidence="1">
    <location>
        <begin position="17"/>
        <end position="164"/>
    </location>
</feature>
<sequence length="166" mass="18559">MTIPQYDNFPNITGDRVSLRQVLDTDIPELIEISFYDAIQAESIEQAAEMQAKINSDYTSGDSIHWAIVDNTTHKIVGTCGYYRGFKQGEGELGCVLLSHNKGKGYMTEAMALAIDFGMNTIGLKRIWAATSKQNTKAIQLLERLDFKKMGELDDEIEFELNPQGS</sequence>
<dbReference type="InterPro" id="IPR000182">
    <property type="entry name" value="GNAT_dom"/>
</dbReference>
<dbReference type="EC" id="2.3.1.267" evidence="2"/>
<keyword evidence="2" id="KW-0012">Acyltransferase</keyword>
<organism evidence="2 3">
    <name type="scientific">Chryseobacterium rhizosphaerae</name>
    <dbReference type="NCBI Taxonomy" id="395937"/>
    <lineage>
        <taxon>Bacteria</taxon>
        <taxon>Pseudomonadati</taxon>
        <taxon>Bacteroidota</taxon>
        <taxon>Flavobacteriia</taxon>
        <taxon>Flavobacteriales</taxon>
        <taxon>Weeksellaceae</taxon>
        <taxon>Chryseobacterium group</taxon>
        <taxon>Chryseobacterium</taxon>
    </lineage>
</organism>
<keyword evidence="2" id="KW-0808">Transferase</keyword>
<name>A0AAE3Y808_9FLAO</name>
<dbReference type="Gene3D" id="3.40.630.30">
    <property type="match status" value="1"/>
</dbReference>
<dbReference type="SUPFAM" id="SSF55729">
    <property type="entry name" value="Acyl-CoA N-acyltransferases (Nat)"/>
    <property type="match status" value="1"/>
</dbReference>
<dbReference type="Proteomes" id="UP001184861">
    <property type="component" value="Unassembled WGS sequence"/>
</dbReference>
<accession>A0AAE3Y808</accession>
<evidence type="ECO:0000313" key="3">
    <source>
        <dbReference type="Proteomes" id="UP001184861"/>
    </source>
</evidence>
<gene>
    <name evidence="2" type="ORF">J2787_001102</name>
</gene>
<dbReference type="PROSITE" id="PS51186">
    <property type="entry name" value="GNAT"/>
    <property type="match status" value="1"/>
</dbReference>
<dbReference type="EMBL" id="JAVDQY010000001">
    <property type="protein sequence ID" value="MDR6525732.1"/>
    <property type="molecule type" value="Genomic_DNA"/>
</dbReference>
<protein>
    <submittedName>
        <fullName evidence="2">Ribosomal-protein-alanine N-acetyltransferase</fullName>
        <ecNumber evidence="2">2.3.1.267</ecNumber>
    </submittedName>
</protein>
<dbReference type="PANTHER" id="PTHR43792:SF9">
    <property type="entry name" value="RIBOSOMAL-PROTEIN-ALANINE ACETYLTRANSFERASE"/>
    <property type="match status" value="1"/>
</dbReference>
<dbReference type="Pfam" id="PF13302">
    <property type="entry name" value="Acetyltransf_3"/>
    <property type="match status" value="1"/>
</dbReference>
<dbReference type="GO" id="GO:0005737">
    <property type="term" value="C:cytoplasm"/>
    <property type="evidence" value="ECO:0007669"/>
    <property type="project" value="TreeGrafter"/>
</dbReference>
<dbReference type="InterPro" id="IPR051531">
    <property type="entry name" value="N-acetyltransferase"/>
</dbReference>
<dbReference type="GO" id="GO:0008999">
    <property type="term" value="F:protein-N-terminal-alanine acetyltransferase activity"/>
    <property type="evidence" value="ECO:0007669"/>
    <property type="project" value="UniProtKB-EC"/>
</dbReference>
<evidence type="ECO:0000313" key="2">
    <source>
        <dbReference type="EMBL" id="MDR6525732.1"/>
    </source>
</evidence>
<reference evidence="2" key="1">
    <citation type="submission" date="2023-07" db="EMBL/GenBank/DDBJ databases">
        <title>Sorghum-associated microbial communities from plants grown in Nebraska, USA.</title>
        <authorList>
            <person name="Schachtman D."/>
        </authorList>
    </citation>
    <scope>NUCLEOTIDE SEQUENCE</scope>
    <source>
        <strain evidence="2">DS2360</strain>
    </source>
</reference>
<dbReference type="AlphaFoldDB" id="A0AAE3Y808"/>
<dbReference type="InterPro" id="IPR016181">
    <property type="entry name" value="Acyl_CoA_acyltransferase"/>
</dbReference>
<proteinExistence type="predicted"/>
<comment type="caution">
    <text evidence="2">The sequence shown here is derived from an EMBL/GenBank/DDBJ whole genome shotgun (WGS) entry which is preliminary data.</text>
</comment>
<dbReference type="RefSeq" id="WP_309945224.1">
    <property type="nucleotide sequence ID" value="NZ_JAVDQY010000001.1"/>
</dbReference>
<evidence type="ECO:0000259" key="1">
    <source>
        <dbReference type="PROSITE" id="PS51186"/>
    </source>
</evidence>
<dbReference type="PANTHER" id="PTHR43792">
    <property type="entry name" value="GNAT FAMILY, PUTATIVE (AFU_ORTHOLOGUE AFUA_3G00765)-RELATED-RELATED"/>
    <property type="match status" value="1"/>
</dbReference>